<dbReference type="CDD" id="cd02968">
    <property type="entry name" value="SCO"/>
    <property type="match status" value="1"/>
</dbReference>
<dbReference type="Gene3D" id="3.40.30.10">
    <property type="entry name" value="Glutaredoxin"/>
    <property type="match status" value="1"/>
</dbReference>
<keyword evidence="2" id="KW-1133">Transmembrane helix</keyword>
<reference evidence="3" key="1">
    <citation type="journal article" date="2023" name="Plant J.">
        <title>The genome of the king protea, Protea cynaroides.</title>
        <authorList>
            <person name="Chang J."/>
            <person name="Duong T.A."/>
            <person name="Schoeman C."/>
            <person name="Ma X."/>
            <person name="Roodt D."/>
            <person name="Barker N."/>
            <person name="Li Z."/>
            <person name="Van de Peer Y."/>
            <person name="Mizrachi E."/>
        </authorList>
    </citation>
    <scope>NUCLEOTIDE SEQUENCE</scope>
    <source>
        <tissue evidence="3">Young leaves</tissue>
    </source>
</reference>
<dbReference type="InterPro" id="IPR003782">
    <property type="entry name" value="SCO1/SenC"/>
</dbReference>
<dbReference type="PANTHER" id="PTHR12151">
    <property type="entry name" value="ELECTRON TRANSPORT PROTIN SCO1/SENC FAMILY MEMBER"/>
    <property type="match status" value="1"/>
</dbReference>
<dbReference type="OrthoDB" id="270009at2759"/>
<dbReference type="Proteomes" id="UP001141806">
    <property type="component" value="Unassembled WGS sequence"/>
</dbReference>
<evidence type="ECO:0000313" key="3">
    <source>
        <dbReference type="EMBL" id="KAJ4953945.1"/>
    </source>
</evidence>
<name>A0A9Q0JXA5_9MAGN</name>
<protein>
    <submittedName>
        <fullName evidence="3">Uncharacterized protein</fullName>
    </submittedName>
</protein>
<keyword evidence="4" id="KW-1185">Reference proteome</keyword>
<proteinExistence type="inferred from homology"/>
<keyword evidence="2" id="KW-0812">Transmembrane</keyword>
<dbReference type="PANTHER" id="PTHR12151:SF1">
    <property type="entry name" value="PROTEIN SCO1 HOMOLOG 2, MITOCHONDRIAL"/>
    <property type="match status" value="1"/>
</dbReference>
<dbReference type="FunFam" id="3.40.30.10:FF:000013">
    <property type="entry name" value="Blast:Protein SCO1 homolog, mitochondrial"/>
    <property type="match status" value="1"/>
</dbReference>
<evidence type="ECO:0000256" key="2">
    <source>
        <dbReference type="SAM" id="Phobius"/>
    </source>
</evidence>
<dbReference type="SUPFAM" id="SSF52833">
    <property type="entry name" value="Thioredoxin-like"/>
    <property type="match status" value="1"/>
</dbReference>
<feature type="transmembrane region" description="Helical" evidence="2">
    <location>
        <begin position="60"/>
        <end position="82"/>
    </location>
</feature>
<dbReference type="GO" id="GO:0033617">
    <property type="term" value="P:mitochondrial respiratory chain complex IV assembly"/>
    <property type="evidence" value="ECO:0007669"/>
    <property type="project" value="TreeGrafter"/>
</dbReference>
<comment type="similarity">
    <text evidence="1">Belongs to the SCO1/2 family.</text>
</comment>
<evidence type="ECO:0000313" key="4">
    <source>
        <dbReference type="Proteomes" id="UP001141806"/>
    </source>
</evidence>
<dbReference type="EMBL" id="JAMYWD010000012">
    <property type="protein sequence ID" value="KAJ4953945.1"/>
    <property type="molecule type" value="Genomic_DNA"/>
</dbReference>
<dbReference type="AlphaFoldDB" id="A0A9Q0JXA5"/>
<sequence>MSRFLALFRSHSKDAPDILRGLGSYRIFQCRSYTSSQQYNNKRLEKQPSYPEKPLGSNSWSTYVVPATLVAVIAGAGIFVHYNDERRAVLKGSEHGRVTTKGPTIGGPFTLIDIEGRLFTECNLRGKWVLLYFGYTSSPDIGPEEVKKMAKAIDILESKHNLKVMPVFVTIDPQRDSPSQLRTYLKEFDPRIVGLTGSVSAIRQMAQEYRVYFKKVEEDGDDYLIESSHNMYVIDPNLEIVRCFGVEYDAEQLAEAILKAVERAPK</sequence>
<keyword evidence="2" id="KW-0472">Membrane</keyword>
<dbReference type="InterPro" id="IPR036249">
    <property type="entry name" value="Thioredoxin-like_sf"/>
</dbReference>
<dbReference type="GO" id="GO:0005739">
    <property type="term" value="C:mitochondrion"/>
    <property type="evidence" value="ECO:0007669"/>
    <property type="project" value="GOC"/>
</dbReference>
<evidence type="ECO:0000256" key="1">
    <source>
        <dbReference type="ARBA" id="ARBA00010996"/>
    </source>
</evidence>
<organism evidence="3 4">
    <name type="scientific">Protea cynaroides</name>
    <dbReference type="NCBI Taxonomy" id="273540"/>
    <lineage>
        <taxon>Eukaryota</taxon>
        <taxon>Viridiplantae</taxon>
        <taxon>Streptophyta</taxon>
        <taxon>Embryophyta</taxon>
        <taxon>Tracheophyta</taxon>
        <taxon>Spermatophyta</taxon>
        <taxon>Magnoliopsida</taxon>
        <taxon>Proteales</taxon>
        <taxon>Proteaceae</taxon>
        <taxon>Protea</taxon>
    </lineage>
</organism>
<accession>A0A9Q0JXA5</accession>
<gene>
    <name evidence="3" type="ORF">NE237_030777</name>
</gene>
<comment type="caution">
    <text evidence="3">The sequence shown here is derived from an EMBL/GenBank/DDBJ whole genome shotgun (WGS) entry which is preliminary data.</text>
</comment>
<dbReference type="Pfam" id="PF02630">
    <property type="entry name" value="SCO1-SenC"/>
    <property type="match status" value="1"/>
</dbReference>